<dbReference type="GO" id="GO:0003700">
    <property type="term" value="F:DNA-binding transcription factor activity"/>
    <property type="evidence" value="ECO:0007669"/>
    <property type="project" value="InterPro"/>
</dbReference>
<proteinExistence type="predicted"/>
<comment type="caution">
    <text evidence="5">The sequence shown here is derived from an EMBL/GenBank/DDBJ whole genome shotgun (WGS) entry which is preliminary data.</text>
</comment>
<dbReference type="OrthoDB" id="9799345at2"/>
<name>A0A2W2CL08_9ACTN</name>
<dbReference type="Pfam" id="PF12833">
    <property type="entry name" value="HTH_18"/>
    <property type="match status" value="1"/>
</dbReference>
<evidence type="ECO:0000256" key="3">
    <source>
        <dbReference type="ARBA" id="ARBA00023163"/>
    </source>
</evidence>
<dbReference type="RefSeq" id="WP_111242320.1">
    <property type="nucleotide sequence ID" value="NZ_POTX01000027.1"/>
</dbReference>
<gene>
    <name evidence="5" type="ORF">C1I93_06505</name>
</gene>
<organism evidence="5 6">
    <name type="scientific">Micromonospora endophytica</name>
    <dbReference type="NCBI Taxonomy" id="515350"/>
    <lineage>
        <taxon>Bacteria</taxon>
        <taxon>Bacillati</taxon>
        <taxon>Actinomycetota</taxon>
        <taxon>Actinomycetes</taxon>
        <taxon>Micromonosporales</taxon>
        <taxon>Micromonosporaceae</taxon>
        <taxon>Micromonospora</taxon>
    </lineage>
</organism>
<dbReference type="InterPro" id="IPR009057">
    <property type="entry name" value="Homeodomain-like_sf"/>
</dbReference>
<evidence type="ECO:0000313" key="6">
    <source>
        <dbReference type="Proteomes" id="UP000248627"/>
    </source>
</evidence>
<evidence type="ECO:0000256" key="2">
    <source>
        <dbReference type="ARBA" id="ARBA00023125"/>
    </source>
</evidence>
<keyword evidence="2" id="KW-0238">DNA-binding</keyword>
<dbReference type="PRINTS" id="PR00032">
    <property type="entry name" value="HTHARAC"/>
</dbReference>
<dbReference type="EMBL" id="POTX01000027">
    <property type="protein sequence ID" value="PZF99202.1"/>
    <property type="molecule type" value="Genomic_DNA"/>
</dbReference>
<reference evidence="5 6" key="1">
    <citation type="submission" date="2018-01" db="EMBL/GenBank/DDBJ databases">
        <title>Draft genome sequence of Jishengella endophytica.</title>
        <authorList>
            <person name="Sahin N."/>
            <person name="Ay H."/>
            <person name="Saygin H."/>
        </authorList>
    </citation>
    <scope>NUCLEOTIDE SEQUENCE [LARGE SCALE GENOMIC DNA]</scope>
    <source>
        <strain evidence="5 6">DSM 45430</strain>
    </source>
</reference>
<dbReference type="Pfam" id="PF14525">
    <property type="entry name" value="AraC_binding_2"/>
    <property type="match status" value="1"/>
</dbReference>
<dbReference type="InterPro" id="IPR035418">
    <property type="entry name" value="AraC-bd_2"/>
</dbReference>
<dbReference type="InterPro" id="IPR018060">
    <property type="entry name" value="HTH_AraC"/>
</dbReference>
<dbReference type="PANTHER" id="PTHR46796:SF6">
    <property type="entry name" value="ARAC SUBFAMILY"/>
    <property type="match status" value="1"/>
</dbReference>
<dbReference type="Gene3D" id="1.10.10.60">
    <property type="entry name" value="Homeodomain-like"/>
    <property type="match status" value="1"/>
</dbReference>
<evidence type="ECO:0000256" key="1">
    <source>
        <dbReference type="ARBA" id="ARBA00023015"/>
    </source>
</evidence>
<protein>
    <recommendedName>
        <fullName evidence="4">HTH araC/xylS-type domain-containing protein</fullName>
    </recommendedName>
</protein>
<keyword evidence="6" id="KW-1185">Reference proteome</keyword>
<dbReference type="Proteomes" id="UP000248627">
    <property type="component" value="Unassembled WGS sequence"/>
</dbReference>
<dbReference type="SUPFAM" id="SSF46689">
    <property type="entry name" value="Homeodomain-like"/>
    <property type="match status" value="1"/>
</dbReference>
<keyword evidence="1" id="KW-0805">Transcription regulation</keyword>
<dbReference type="SMART" id="SM00342">
    <property type="entry name" value="HTH_ARAC"/>
    <property type="match status" value="1"/>
</dbReference>
<feature type="domain" description="HTH araC/xylS-type" evidence="4">
    <location>
        <begin position="211"/>
        <end position="312"/>
    </location>
</feature>
<evidence type="ECO:0000259" key="4">
    <source>
        <dbReference type="PROSITE" id="PS01124"/>
    </source>
</evidence>
<dbReference type="InterPro" id="IPR050204">
    <property type="entry name" value="AraC_XylS_family_regulators"/>
</dbReference>
<sequence length="337" mass="37372">MDAGRPDLPRPRSFAEWQEMVRLNCGRLRVTRRNEDKFHGDMTLARLGSVNTSLITADAHTVARPSGLTCPDESEFVYVCQVLAGSATVTQDDRASAAGPGEMVMFDNARPFTLSMAARFRMMVLKIPHRALGVAPMATARLTARRLSDTRGVAALLSPLLISLAAHMGELDPASAQQVGCSIAGLITTLFSEHLRRDADDPAAVRQAQLLRVQASARERLRDPQLCPRVLAEKHHISVRHLQKIFQEQGLSPASFIRDERLSRCAADLHDPRLRDVPVALIGERWGLTSASHFSRLFRERFGVTPQEYRRLGRTPERVGRTMPMHEPVGVRAPLIA</sequence>
<dbReference type="PANTHER" id="PTHR46796">
    <property type="entry name" value="HTH-TYPE TRANSCRIPTIONAL ACTIVATOR RHAS-RELATED"/>
    <property type="match status" value="1"/>
</dbReference>
<keyword evidence="3" id="KW-0804">Transcription</keyword>
<dbReference type="GO" id="GO:0043565">
    <property type="term" value="F:sequence-specific DNA binding"/>
    <property type="evidence" value="ECO:0007669"/>
    <property type="project" value="InterPro"/>
</dbReference>
<dbReference type="InterPro" id="IPR020449">
    <property type="entry name" value="Tscrpt_reg_AraC-type_HTH"/>
</dbReference>
<accession>A0A2W2CL08</accession>
<evidence type="ECO:0000313" key="5">
    <source>
        <dbReference type="EMBL" id="PZF99202.1"/>
    </source>
</evidence>
<dbReference type="AlphaFoldDB" id="A0A2W2CL08"/>
<dbReference type="PROSITE" id="PS01124">
    <property type="entry name" value="HTH_ARAC_FAMILY_2"/>
    <property type="match status" value="1"/>
</dbReference>